<dbReference type="Gene3D" id="3.40.800.10">
    <property type="entry name" value="Ureohydrolase domain"/>
    <property type="match status" value="1"/>
</dbReference>
<feature type="binding site" evidence="3">
    <location>
        <position position="155"/>
    </location>
    <ligand>
        <name>Mn(2+)</name>
        <dbReference type="ChEBI" id="CHEBI:29035"/>
        <label>1</label>
    </ligand>
</feature>
<dbReference type="PANTHER" id="PTHR11358:SF26">
    <property type="entry name" value="GUANIDINO ACID HYDROLASE, MITOCHONDRIAL"/>
    <property type="match status" value="1"/>
</dbReference>
<evidence type="ECO:0000256" key="2">
    <source>
        <dbReference type="ARBA" id="ARBA00022801"/>
    </source>
</evidence>
<dbReference type="SUPFAM" id="SSF52768">
    <property type="entry name" value="Arginase/deacetylase"/>
    <property type="match status" value="1"/>
</dbReference>
<evidence type="ECO:0000313" key="5">
    <source>
        <dbReference type="EMBL" id="PSW16739.1"/>
    </source>
</evidence>
<organism evidence="5 6">
    <name type="scientific">Photobacterium rosenbergii</name>
    <dbReference type="NCBI Taxonomy" id="294936"/>
    <lineage>
        <taxon>Bacteria</taxon>
        <taxon>Pseudomonadati</taxon>
        <taxon>Pseudomonadota</taxon>
        <taxon>Gammaproteobacteria</taxon>
        <taxon>Vibrionales</taxon>
        <taxon>Vibrionaceae</taxon>
        <taxon>Photobacterium</taxon>
    </lineage>
</organism>
<dbReference type="PROSITE" id="PS51409">
    <property type="entry name" value="ARGINASE_2"/>
    <property type="match status" value="1"/>
</dbReference>
<keyword evidence="2" id="KW-0378">Hydrolase</keyword>
<comment type="cofactor">
    <cofactor evidence="3">
        <name>Mn(2+)</name>
        <dbReference type="ChEBI" id="CHEBI:29035"/>
    </cofactor>
    <text evidence="3">Binds 2 manganese ions per subunit.</text>
</comment>
<dbReference type="GO" id="GO:0033389">
    <property type="term" value="P:putrescine biosynthetic process from arginine, via agmatine"/>
    <property type="evidence" value="ECO:0007669"/>
    <property type="project" value="TreeGrafter"/>
</dbReference>
<dbReference type="InterPro" id="IPR023696">
    <property type="entry name" value="Ureohydrolase_dom_sf"/>
</dbReference>
<dbReference type="InterPro" id="IPR006035">
    <property type="entry name" value="Ureohydrolase"/>
</dbReference>
<feature type="binding site" evidence="3">
    <location>
        <position position="132"/>
    </location>
    <ligand>
        <name>Mn(2+)</name>
        <dbReference type="ChEBI" id="CHEBI:29035"/>
        <label>1</label>
    </ligand>
</feature>
<dbReference type="PANTHER" id="PTHR11358">
    <property type="entry name" value="ARGINASE/AGMATINASE"/>
    <property type="match status" value="1"/>
</dbReference>
<dbReference type="AlphaFoldDB" id="A0A2T3NMN2"/>
<keyword evidence="3" id="KW-0464">Manganese</keyword>
<proteinExistence type="inferred from homology"/>
<dbReference type="EMBL" id="PYMB01000001">
    <property type="protein sequence ID" value="PSW16739.1"/>
    <property type="molecule type" value="Genomic_DNA"/>
</dbReference>
<keyword evidence="1 3" id="KW-0479">Metal-binding</keyword>
<evidence type="ECO:0000256" key="3">
    <source>
        <dbReference type="PIRSR" id="PIRSR036979-1"/>
    </source>
</evidence>
<dbReference type="GO" id="GO:0046872">
    <property type="term" value="F:metal ion binding"/>
    <property type="evidence" value="ECO:0007669"/>
    <property type="project" value="UniProtKB-KW"/>
</dbReference>
<evidence type="ECO:0000256" key="1">
    <source>
        <dbReference type="ARBA" id="ARBA00022723"/>
    </source>
</evidence>
<dbReference type="OrthoDB" id="9789727at2"/>
<protein>
    <submittedName>
        <fullName evidence="5">Arginase</fullName>
    </submittedName>
</protein>
<evidence type="ECO:0000256" key="4">
    <source>
        <dbReference type="PROSITE-ProRule" id="PRU00742"/>
    </source>
</evidence>
<dbReference type="RefSeq" id="WP_107297358.1">
    <property type="nucleotide sequence ID" value="NZ_PYMB01000001.1"/>
</dbReference>
<dbReference type="Proteomes" id="UP000241346">
    <property type="component" value="Unassembled WGS sequence"/>
</dbReference>
<evidence type="ECO:0000313" key="6">
    <source>
        <dbReference type="Proteomes" id="UP000241346"/>
    </source>
</evidence>
<feature type="binding site" evidence="3">
    <location>
        <position position="242"/>
    </location>
    <ligand>
        <name>Mn(2+)</name>
        <dbReference type="ChEBI" id="CHEBI:29035"/>
        <label>1</label>
    </ligand>
</feature>
<sequence length="321" mass="34917">MTKPLTRSPLKAPQTFLDFPFVNDFDNFSSDIAILGVPYGMPYSVDGMANDQSLAPDHIRSWSTLSEVEMTLENYDFDLGGTLLDGKDINIVDCGNVTSSMASLNEHYENAEQVARSIFAAGSVLITLGGDHGVPIPILKALDVLDKEITLIHIDAHLDWRDEINGEKNGYSSVIRRASELPHIKGIHQIGMRGIGSAKNQEVSDAIAHGCSITTAYQLHDLGMEEVLKTIPDGGTYYLTIDADGIDPTIMPAVLAQTPGGLNWVQLHKLIHGLVKKGRVVGMDLVEITPSCDIGNISMIHAERLLCNFIGATVRAGYYDK</sequence>
<dbReference type="CDD" id="cd11589">
    <property type="entry name" value="Agmatinase_like_1"/>
    <property type="match status" value="1"/>
</dbReference>
<gene>
    <name evidence="5" type="ORF">C9J01_07025</name>
</gene>
<comment type="caution">
    <text evidence="5">The sequence shown here is derived from an EMBL/GenBank/DDBJ whole genome shotgun (WGS) entry which is preliminary data.</text>
</comment>
<accession>A0A2T3NMN2</accession>
<comment type="similarity">
    <text evidence="4">Belongs to the arginase family.</text>
</comment>
<dbReference type="PIRSF" id="PIRSF036979">
    <property type="entry name" value="Arginase"/>
    <property type="match status" value="1"/>
</dbReference>
<feature type="binding site" evidence="3">
    <location>
        <position position="244"/>
    </location>
    <ligand>
        <name>Mn(2+)</name>
        <dbReference type="ChEBI" id="CHEBI:29035"/>
        <label>1</label>
    </ligand>
</feature>
<reference evidence="5 6" key="1">
    <citation type="submission" date="2018-03" db="EMBL/GenBank/DDBJ databases">
        <title>Whole genome sequencing of Histamine producing bacteria.</title>
        <authorList>
            <person name="Butler K."/>
        </authorList>
    </citation>
    <scope>NUCLEOTIDE SEQUENCE [LARGE SCALE GENOMIC DNA]</scope>
    <source>
        <strain evidence="5 6">DSM 19138</strain>
    </source>
</reference>
<feature type="binding site" evidence="3">
    <location>
        <position position="159"/>
    </location>
    <ligand>
        <name>Mn(2+)</name>
        <dbReference type="ChEBI" id="CHEBI:29035"/>
        <label>1</label>
    </ligand>
</feature>
<dbReference type="GO" id="GO:0008783">
    <property type="term" value="F:agmatinase activity"/>
    <property type="evidence" value="ECO:0007669"/>
    <property type="project" value="TreeGrafter"/>
</dbReference>
<feature type="binding site" evidence="3">
    <location>
        <position position="157"/>
    </location>
    <ligand>
        <name>Mn(2+)</name>
        <dbReference type="ChEBI" id="CHEBI:29035"/>
        <label>1</label>
    </ligand>
</feature>
<dbReference type="Pfam" id="PF00491">
    <property type="entry name" value="Arginase"/>
    <property type="match status" value="1"/>
</dbReference>
<name>A0A2T3NMN2_9GAMM</name>